<dbReference type="GO" id="GO:0005737">
    <property type="term" value="C:cytoplasm"/>
    <property type="evidence" value="ECO:0007669"/>
    <property type="project" value="UniProtKB-SubCell"/>
</dbReference>
<feature type="region of interest" description="Disordered" evidence="7">
    <location>
        <begin position="1"/>
        <end position="61"/>
    </location>
</feature>
<dbReference type="AlphaFoldDB" id="A0A168C607"/>
<dbReference type="InterPro" id="IPR012945">
    <property type="entry name" value="Tubulin-bd_cofactor_C_dom"/>
</dbReference>
<dbReference type="GO" id="GO:0007023">
    <property type="term" value="P:post-chaperonin tubulin folding pathway"/>
    <property type="evidence" value="ECO:0007669"/>
    <property type="project" value="InterPro"/>
</dbReference>
<dbReference type="InterPro" id="IPR017901">
    <property type="entry name" value="C-CAP_CF_C-like"/>
</dbReference>
<dbReference type="InterPro" id="IPR027684">
    <property type="entry name" value="TBCC"/>
</dbReference>
<evidence type="ECO:0000256" key="3">
    <source>
        <dbReference type="ARBA" id="ARBA00022490"/>
    </source>
</evidence>
<dbReference type="Pfam" id="PF07986">
    <property type="entry name" value="TBCC"/>
    <property type="match status" value="1"/>
</dbReference>
<evidence type="ECO:0000259" key="8">
    <source>
        <dbReference type="PROSITE" id="PS51329"/>
    </source>
</evidence>
<dbReference type="PANTHER" id="PTHR15139">
    <property type="entry name" value="TUBULIN FOLDING COFACTOR C"/>
    <property type="match status" value="1"/>
</dbReference>
<comment type="subcellular location">
    <subcellularLocation>
        <location evidence="1">Cytoplasm</location>
    </subcellularLocation>
</comment>
<keyword evidence="5" id="KW-0143">Chaperone</keyword>
<comment type="similarity">
    <text evidence="2">Belongs to the TBCC family.</text>
</comment>
<evidence type="ECO:0000256" key="5">
    <source>
        <dbReference type="ARBA" id="ARBA00023186"/>
    </source>
</evidence>
<comment type="caution">
    <text evidence="9">The sequence shown here is derived from an EMBL/GenBank/DDBJ whole genome shotgun (WGS) entry which is preliminary data.</text>
</comment>
<dbReference type="SMART" id="SM00673">
    <property type="entry name" value="CARP"/>
    <property type="match status" value="1"/>
</dbReference>
<comment type="subunit">
    <text evidence="6">Supercomplex made of cofactors A to E. Cofactors A and D function by capturing and stabilizing tubulin in a quasi-native conformation. Cofactor E binds to the cofactor D-tubulin complex; interaction with cofactor C then causes the release of tubulin polypeptides that are committed to the native state.</text>
</comment>
<dbReference type="Gene3D" id="2.160.20.70">
    <property type="match status" value="1"/>
</dbReference>
<dbReference type="InterPro" id="IPR016098">
    <property type="entry name" value="CAP/MinC_C"/>
</dbReference>
<dbReference type="InterPro" id="IPR006599">
    <property type="entry name" value="CARP_motif"/>
</dbReference>
<dbReference type="PROSITE" id="PS51329">
    <property type="entry name" value="C_CAP_COFACTOR_C"/>
    <property type="match status" value="1"/>
</dbReference>
<dbReference type="Gene3D" id="1.20.58.1250">
    <property type="entry name" value="Tubulin Binding Cofactor C, N-terminal domain"/>
    <property type="match status" value="1"/>
</dbReference>
<name>A0A168C607_9EURO</name>
<dbReference type="OrthoDB" id="4204973at2759"/>
<accession>A0A168C607</accession>
<organism evidence="9 10">
    <name type="scientific">Ascosphaera apis ARSEF 7405</name>
    <dbReference type="NCBI Taxonomy" id="392613"/>
    <lineage>
        <taxon>Eukaryota</taxon>
        <taxon>Fungi</taxon>
        <taxon>Dikarya</taxon>
        <taxon>Ascomycota</taxon>
        <taxon>Pezizomycotina</taxon>
        <taxon>Eurotiomycetes</taxon>
        <taxon>Eurotiomycetidae</taxon>
        <taxon>Onygenales</taxon>
        <taxon>Ascosphaeraceae</taxon>
        <taxon>Ascosphaera</taxon>
    </lineage>
</organism>
<dbReference type="VEuPathDB" id="FungiDB:AAP_00954"/>
<dbReference type="GO" id="GO:0015631">
    <property type="term" value="F:tubulin binding"/>
    <property type="evidence" value="ECO:0007669"/>
    <property type="project" value="InterPro"/>
</dbReference>
<dbReference type="Proteomes" id="UP000242877">
    <property type="component" value="Unassembled WGS sequence"/>
</dbReference>
<feature type="domain" description="C-CAP/cofactor C-like" evidence="8">
    <location>
        <begin position="229"/>
        <end position="359"/>
    </location>
</feature>
<evidence type="ECO:0000256" key="1">
    <source>
        <dbReference type="ARBA" id="ARBA00004496"/>
    </source>
</evidence>
<evidence type="ECO:0000256" key="6">
    <source>
        <dbReference type="ARBA" id="ARBA00026055"/>
    </source>
</evidence>
<evidence type="ECO:0000256" key="7">
    <source>
        <dbReference type="SAM" id="MobiDB-lite"/>
    </source>
</evidence>
<evidence type="ECO:0000313" key="9">
    <source>
        <dbReference type="EMBL" id="KZZ96181.1"/>
    </source>
</evidence>
<keyword evidence="3" id="KW-0963">Cytoplasm</keyword>
<protein>
    <submittedName>
        <fullName evidence="9">Tubulin binding cofactor C</fullName>
    </submittedName>
</protein>
<dbReference type="InterPro" id="IPR031925">
    <property type="entry name" value="TBCC_N"/>
</dbReference>
<keyword evidence="4" id="KW-0007">Acetylation</keyword>
<dbReference type="EMBL" id="AZGZ01000003">
    <property type="protein sequence ID" value="KZZ96181.1"/>
    <property type="molecule type" value="Genomic_DNA"/>
</dbReference>
<gene>
    <name evidence="9" type="ORF">AAP_00954</name>
</gene>
<sequence>MNPAVLAEKGVVPADGALSSSSSTSAASPSHEADPQSSEQKQQGQGEQYEKVNEAATAAARHEVAPETRFFRYFQQELTALMNQIDKLEHKSEIGGERNDAIDHCLAGISRLSKEVKEASSYVPSYHQKIYADAIKALQDKLTETRAKLAPRPKFAFKSVRKRPSAMSLRDLEELNEQHARGIANKGETASTLSTSVTAADLDGKDSTAEKNNASIIINGRKNAYVSSPTSSTALNQSVPAYITDIESSVIDLSKHDGNSTSSHLATLSARGVQDSILICGRVTGAAHITGAENTVVVVGCQQLRLHECRNIDVYLSCGSRPIIEDSTGVRVARIPEIYRSQFSTQGTDLWDQVQDFNWIKTEASPNWRLLDDSSIPPLRFWERIGTREVEHSLEEVLKTKMAAQN</sequence>
<dbReference type="PANTHER" id="PTHR15139:SF0">
    <property type="entry name" value="TUBULIN-SPECIFIC CHAPERONE C"/>
    <property type="match status" value="1"/>
</dbReference>
<evidence type="ECO:0000313" key="10">
    <source>
        <dbReference type="Proteomes" id="UP000242877"/>
    </source>
</evidence>
<dbReference type="InterPro" id="IPR038397">
    <property type="entry name" value="TBCC_N_sf"/>
</dbReference>
<dbReference type="Pfam" id="PF16752">
    <property type="entry name" value="TBCC_N"/>
    <property type="match status" value="1"/>
</dbReference>
<keyword evidence="10" id="KW-1185">Reference proteome</keyword>
<reference evidence="9 10" key="1">
    <citation type="journal article" date="2016" name="Genome Biol. Evol.">
        <title>Divergent and convergent evolution of fungal pathogenicity.</title>
        <authorList>
            <person name="Shang Y."/>
            <person name="Xiao G."/>
            <person name="Zheng P."/>
            <person name="Cen K."/>
            <person name="Zhan S."/>
            <person name="Wang C."/>
        </authorList>
    </citation>
    <scope>NUCLEOTIDE SEQUENCE [LARGE SCALE GENOMIC DNA]</scope>
    <source>
        <strain evidence="9 10">ARSEF 7405</strain>
    </source>
</reference>
<evidence type="ECO:0000256" key="2">
    <source>
        <dbReference type="ARBA" id="ARBA00008848"/>
    </source>
</evidence>
<proteinExistence type="inferred from homology"/>
<evidence type="ECO:0000256" key="4">
    <source>
        <dbReference type="ARBA" id="ARBA00022990"/>
    </source>
</evidence>
<feature type="compositionally biased region" description="Low complexity" evidence="7">
    <location>
        <begin position="14"/>
        <end position="47"/>
    </location>
</feature>
<dbReference type="GO" id="GO:0007021">
    <property type="term" value="P:tubulin complex assembly"/>
    <property type="evidence" value="ECO:0007669"/>
    <property type="project" value="TreeGrafter"/>
</dbReference>
<dbReference type="FunFam" id="1.20.58.1250:FF:000002">
    <property type="entry name" value="Tubulin-specific chaperone c, putative"/>
    <property type="match status" value="1"/>
</dbReference>